<gene>
    <name evidence="1" type="ORF">UFOVP102_47</name>
</gene>
<evidence type="ECO:0000313" key="1">
    <source>
        <dbReference type="EMBL" id="CAB4128552.1"/>
    </source>
</evidence>
<dbReference type="EMBL" id="LR796228">
    <property type="protein sequence ID" value="CAB4128552.1"/>
    <property type="molecule type" value="Genomic_DNA"/>
</dbReference>
<accession>A0A6J5L4S5</accession>
<organism evidence="1">
    <name type="scientific">uncultured Caudovirales phage</name>
    <dbReference type="NCBI Taxonomy" id="2100421"/>
    <lineage>
        <taxon>Viruses</taxon>
        <taxon>Duplodnaviria</taxon>
        <taxon>Heunggongvirae</taxon>
        <taxon>Uroviricota</taxon>
        <taxon>Caudoviricetes</taxon>
        <taxon>Peduoviridae</taxon>
        <taxon>Maltschvirus</taxon>
        <taxon>Maltschvirus maltsch</taxon>
    </lineage>
</organism>
<dbReference type="Gene3D" id="3.40.630.30">
    <property type="match status" value="1"/>
</dbReference>
<name>A0A6J5L4S5_9CAUD</name>
<proteinExistence type="predicted"/>
<sequence>MITSDHSAGHWVAKRIFGGYFEERSRALGLKRDGKYVAGVIYENFNHRSFTCHIAITGRMTVAFLYAIFDYPFNVCEVEKIIVPVASENAESLKLVKNMGFTEEARIKDAHPLGDIVLLTMRKEDCRFLGERYGKRCAITTTSA</sequence>
<dbReference type="InterPro" id="IPR016181">
    <property type="entry name" value="Acyl_CoA_acyltransferase"/>
</dbReference>
<reference evidence="1" key="1">
    <citation type="submission" date="2020-04" db="EMBL/GenBank/DDBJ databases">
        <authorList>
            <person name="Chiriac C."/>
            <person name="Salcher M."/>
            <person name="Ghai R."/>
            <person name="Kavagutti S V."/>
        </authorList>
    </citation>
    <scope>NUCLEOTIDE SEQUENCE</scope>
</reference>
<protein>
    <submittedName>
        <fullName evidence="1">Uncharacterized protein</fullName>
    </submittedName>
</protein>
<dbReference type="SUPFAM" id="SSF55729">
    <property type="entry name" value="Acyl-CoA N-acyltransferases (Nat)"/>
    <property type="match status" value="1"/>
</dbReference>